<protein>
    <recommendedName>
        <fullName evidence="10">Thiamine pyrimidine synthase</fullName>
    </recommendedName>
</protein>
<keyword evidence="5" id="KW-0808">Transferase</keyword>
<dbReference type="PANTHER" id="PTHR31528">
    <property type="entry name" value="4-AMINO-5-HYDROXYMETHYL-2-METHYLPYRIMIDINE PHOSPHATE SYNTHASE THI11-RELATED"/>
    <property type="match status" value="1"/>
</dbReference>
<evidence type="ECO:0000313" key="13">
    <source>
        <dbReference type="EMBL" id="NVZ10308.1"/>
    </source>
</evidence>
<comment type="function">
    <text evidence="1">Responsible for the formation of the pyrimidine heterocycle in the thiamine biosynthesis pathway. Catalyzes the formation of hydroxymethylpyrimidine phosphate (HMP-P) from histidine and pyridoxal phosphate (PLP). The protein uses PLP and the active site histidine to form HMP-P, generating an inactive enzyme. The enzyme can only undergo a single turnover, which suggests it is a suicide enzyme.</text>
</comment>
<evidence type="ECO:0000256" key="8">
    <source>
        <dbReference type="ARBA" id="ARBA00022977"/>
    </source>
</evidence>
<evidence type="ECO:0000256" key="4">
    <source>
        <dbReference type="ARBA" id="ARBA00011738"/>
    </source>
</evidence>
<dbReference type="InterPro" id="IPR027939">
    <property type="entry name" value="NMT1/THI5"/>
</dbReference>
<gene>
    <name evidence="13" type="ORF">HW932_13655</name>
</gene>
<evidence type="ECO:0000256" key="3">
    <source>
        <dbReference type="ARBA" id="ARBA00009406"/>
    </source>
</evidence>
<dbReference type="Pfam" id="PF09084">
    <property type="entry name" value="NMT1"/>
    <property type="match status" value="1"/>
</dbReference>
<evidence type="ECO:0000313" key="14">
    <source>
        <dbReference type="Proteomes" id="UP000592294"/>
    </source>
</evidence>
<comment type="caution">
    <text evidence="13">The sequence shown here is derived from an EMBL/GenBank/DDBJ whole genome shotgun (WGS) entry which is preliminary data.</text>
</comment>
<keyword evidence="8" id="KW-0784">Thiamine biosynthesis</keyword>
<evidence type="ECO:0000256" key="10">
    <source>
        <dbReference type="ARBA" id="ARBA00033171"/>
    </source>
</evidence>
<evidence type="ECO:0000256" key="2">
    <source>
        <dbReference type="ARBA" id="ARBA00004948"/>
    </source>
</evidence>
<organism evidence="13 14">
    <name type="scientific">Allochromatium humboldtianum</name>
    <dbReference type="NCBI Taxonomy" id="504901"/>
    <lineage>
        <taxon>Bacteria</taxon>
        <taxon>Pseudomonadati</taxon>
        <taxon>Pseudomonadota</taxon>
        <taxon>Gammaproteobacteria</taxon>
        <taxon>Chromatiales</taxon>
        <taxon>Chromatiaceae</taxon>
        <taxon>Allochromatium</taxon>
    </lineage>
</organism>
<evidence type="ECO:0000256" key="5">
    <source>
        <dbReference type="ARBA" id="ARBA00022679"/>
    </source>
</evidence>
<name>A0A850RAH0_9GAMM</name>
<dbReference type="SUPFAM" id="SSF53850">
    <property type="entry name" value="Periplasmic binding protein-like II"/>
    <property type="match status" value="1"/>
</dbReference>
<evidence type="ECO:0000256" key="1">
    <source>
        <dbReference type="ARBA" id="ARBA00003469"/>
    </source>
</evidence>
<evidence type="ECO:0000256" key="11">
    <source>
        <dbReference type="ARBA" id="ARBA00048179"/>
    </source>
</evidence>
<dbReference type="PANTHER" id="PTHR31528:SF1">
    <property type="entry name" value="4-AMINO-5-HYDROXYMETHYL-2-METHYLPYRIMIDINE PHOSPHATE SYNTHASE THI11-RELATED"/>
    <property type="match status" value="1"/>
</dbReference>
<keyword evidence="14" id="KW-1185">Reference proteome</keyword>
<dbReference type="RefSeq" id="WP_176977051.1">
    <property type="nucleotide sequence ID" value="NZ_JABZEO010000009.1"/>
</dbReference>
<comment type="subunit">
    <text evidence="4">Homodimer.</text>
</comment>
<dbReference type="GO" id="GO:0009228">
    <property type="term" value="P:thiamine biosynthetic process"/>
    <property type="evidence" value="ECO:0007669"/>
    <property type="project" value="UniProtKB-KW"/>
</dbReference>
<evidence type="ECO:0000256" key="9">
    <source>
        <dbReference type="ARBA" id="ARBA00023004"/>
    </source>
</evidence>
<evidence type="ECO:0000256" key="6">
    <source>
        <dbReference type="ARBA" id="ARBA00022723"/>
    </source>
</evidence>
<comment type="similarity">
    <text evidence="3">Belongs to the NMT1/THI5 family.</text>
</comment>
<reference evidence="13 14" key="1">
    <citation type="submission" date="2020-06" db="EMBL/GenBank/DDBJ databases">
        <title>Whole-genome sequence of Allochromatium humboldtianum DSM 21881, type strain.</title>
        <authorList>
            <person name="Kyndt J.A."/>
            <person name="Meyer T.E."/>
        </authorList>
    </citation>
    <scope>NUCLEOTIDE SEQUENCE [LARGE SCALE GENOMIC DNA]</scope>
    <source>
        <strain evidence="13 14">DSM 21881</strain>
    </source>
</reference>
<keyword evidence="7" id="KW-0663">Pyridoxal phosphate</keyword>
<dbReference type="EMBL" id="JABZEO010000009">
    <property type="protein sequence ID" value="NVZ10308.1"/>
    <property type="molecule type" value="Genomic_DNA"/>
</dbReference>
<feature type="domain" description="SsuA/THI5-like" evidence="12">
    <location>
        <begin position="35"/>
        <end position="244"/>
    </location>
</feature>
<dbReference type="Gene3D" id="3.40.190.10">
    <property type="entry name" value="Periplasmic binding protein-like II"/>
    <property type="match status" value="2"/>
</dbReference>
<dbReference type="GO" id="GO:0046872">
    <property type="term" value="F:metal ion binding"/>
    <property type="evidence" value="ECO:0007669"/>
    <property type="project" value="UniProtKB-KW"/>
</dbReference>
<keyword evidence="9" id="KW-0408">Iron</keyword>
<proteinExistence type="inferred from homology"/>
<comment type="catalytic activity">
    <reaction evidence="11">
        <text>N(6)-(pyridoxal phosphate)-L-lysyl-[4-amino-5-hydroxymethyl-2-methylpyrimidine phosphate synthase] + L-histidyl-[4-amino-5-hydroxymethyl-2-methylpyrimidine phosphate synthase] + 2 Fe(3+) + 4 H2O = L-lysyl-[4-amino-5-hydroxymethyl-2-methylpyrimidine phosphate synthase] + (2S)-2-amino-5-hydroxy-4-oxopentanoyl-[4-amino-5-hydroxymethyl-2-methylpyrimidine phosphate synthase] + 4-amino-2-methyl-5-(phosphooxymethyl)pyrimidine + 3-oxopropanoate + 2 Fe(2+) + 2 H(+)</text>
        <dbReference type="Rhea" id="RHEA:65756"/>
        <dbReference type="Rhea" id="RHEA-COMP:16892"/>
        <dbReference type="Rhea" id="RHEA-COMP:16893"/>
        <dbReference type="Rhea" id="RHEA-COMP:16894"/>
        <dbReference type="Rhea" id="RHEA-COMP:16895"/>
        <dbReference type="ChEBI" id="CHEBI:15377"/>
        <dbReference type="ChEBI" id="CHEBI:15378"/>
        <dbReference type="ChEBI" id="CHEBI:29033"/>
        <dbReference type="ChEBI" id="CHEBI:29034"/>
        <dbReference type="ChEBI" id="CHEBI:29969"/>
        <dbReference type="ChEBI" id="CHEBI:29979"/>
        <dbReference type="ChEBI" id="CHEBI:33190"/>
        <dbReference type="ChEBI" id="CHEBI:58354"/>
        <dbReference type="ChEBI" id="CHEBI:143915"/>
        <dbReference type="ChEBI" id="CHEBI:157692"/>
    </reaction>
    <physiologicalReaction direction="left-to-right" evidence="11">
        <dbReference type="Rhea" id="RHEA:65757"/>
    </physiologicalReaction>
</comment>
<dbReference type="InterPro" id="IPR015168">
    <property type="entry name" value="SsuA/THI5"/>
</dbReference>
<dbReference type="AlphaFoldDB" id="A0A850RAH0"/>
<comment type="pathway">
    <text evidence="2">Cofactor biosynthesis; thiamine diphosphate biosynthesis.</text>
</comment>
<dbReference type="GO" id="GO:0016740">
    <property type="term" value="F:transferase activity"/>
    <property type="evidence" value="ECO:0007669"/>
    <property type="project" value="UniProtKB-KW"/>
</dbReference>
<evidence type="ECO:0000259" key="12">
    <source>
        <dbReference type="Pfam" id="PF09084"/>
    </source>
</evidence>
<accession>A0A850RAH0</accession>
<evidence type="ECO:0000256" key="7">
    <source>
        <dbReference type="ARBA" id="ARBA00022898"/>
    </source>
</evidence>
<sequence length="318" mass="35422">MLLIVPPTWAETEHPEPEEAAPTPLRLMLAWQPQAQFAGYYVAQARGFYREAGIEASILSMGHVRSPRAALEAGEVDLAVLWLSTAIKARAEGVPLVNVAQLFQRSSVVLIARSGSNVRRLSDLDGRRVGVWQNEPSLPVEALLRTRGLEVKRVPQSQTVNLFLRGGVEAMSGMLYNEYHLLINAGLEPEALTVFRLSEYGIDFPEDGLYALERTQREKSAAIAAFVAATRRGWEQAFADPEGALDLVLQHQRAAHVPANRIHQRWMLEQIRAVMGEPGEQGWDWRLHPEDVDLAGEALQRLEMIDAMPADIERLGVQ</sequence>
<dbReference type="Proteomes" id="UP000592294">
    <property type="component" value="Unassembled WGS sequence"/>
</dbReference>
<keyword evidence="6" id="KW-0479">Metal-binding</keyword>